<dbReference type="Pfam" id="PF05940">
    <property type="entry name" value="NnrS"/>
    <property type="match status" value="1"/>
</dbReference>
<dbReference type="RefSeq" id="WP_251970794.1">
    <property type="nucleotide sequence ID" value="NZ_AP025730.1"/>
</dbReference>
<keyword evidence="1" id="KW-1133">Transmembrane helix</keyword>
<feature type="transmembrane region" description="Helical" evidence="1">
    <location>
        <begin position="96"/>
        <end position="115"/>
    </location>
</feature>
<organism evidence="2 3">
    <name type="scientific">Sphaerotilus microaerophilus</name>
    <dbReference type="NCBI Taxonomy" id="2914710"/>
    <lineage>
        <taxon>Bacteria</taxon>
        <taxon>Pseudomonadati</taxon>
        <taxon>Pseudomonadota</taxon>
        <taxon>Betaproteobacteria</taxon>
        <taxon>Burkholderiales</taxon>
        <taxon>Sphaerotilaceae</taxon>
        <taxon>Sphaerotilus</taxon>
    </lineage>
</organism>
<feature type="transmembrane region" description="Helical" evidence="1">
    <location>
        <begin position="252"/>
        <end position="274"/>
    </location>
</feature>
<sequence length="432" mass="44711">MAASASRLLAQLLARLLSAPHRLLFTAGALAWVGIALWWAVVSVLTALGHAPPWAVAPAGAHALVLALGFMPAFIAGFLFTAGPKWLALPPVAVRPLRGPAALWLAGWALALPGLHLDARGAAAGTTLAALGWTGLCVQQQRLLRASRLPAADRLHARAIGWALWWIAAALAAAALALVTGPDPQALRAAARLGLWGVASVFITAAHRLTPFFHPAWLHRLPGGLLGPLQVGLALRAAADMAALGLGPAWPAAAHLGAAAGQATLAAATLAAAFDPALRVARRTAFVRLLHVAVVWLAASCALQALTHGTAARGQPGGWGDIALAALHAATLGFMLTTLLAMASRVTATQQGRAVAVDRPLRWLFRLLQATALARLAASLWTGAPAWWLPGAAVSLALIAVAWMVHPGRLLAAAPRTPGSLNRFKEKDPLRP</sequence>
<protein>
    <recommendedName>
        <fullName evidence="4">NnrS family protein</fullName>
    </recommendedName>
</protein>
<feature type="transmembrane region" description="Helical" evidence="1">
    <location>
        <begin position="318"/>
        <end position="342"/>
    </location>
</feature>
<keyword evidence="1" id="KW-0812">Transmembrane</keyword>
<evidence type="ECO:0008006" key="4">
    <source>
        <dbReference type="Google" id="ProtNLM"/>
    </source>
</evidence>
<accession>A0ABM7YSL6</accession>
<dbReference type="InterPro" id="IPR010266">
    <property type="entry name" value="NnrS"/>
</dbReference>
<feature type="transmembrane region" description="Helical" evidence="1">
    <location>
        <begin position="286"/>
        <end position="306"/>
    </location>
</feature>
<feature type="transmembrane region" description="Helical" evidence="1">
    <location>
        <begin position="121"/>
        <end position="138"/>
    </location>
</feature>
<feature type="transmembrane region" description="Helical" evidence="1">
    <location>
        <begin position="387"/>
        <end position="406"/>
    </location>
</feature>
<keyword evidence="3" id="KW-1185">Reference proteome</keyword>
<feature type="transmembrane region" description="Helical" evidence="1">
    <location>
        <begin position="21"/>
        <end position="41"/>
    </location>
</feature>
<evidence type="ECO:0000313" key="3">
    <source>
        <dbReference type="Proteomes" id="UP001057498"/>
    </source>
</evidence>
<evidence type="ECO:0000313" key="2">
    <source>
        <dbReference type="EMBL" id="BDI07618.1"/>
    </source>
</evidence>
<reference evidence="2" key="1">
    <citation type="submission" date="2022-04" db="EMBL/GenBank/DDBJ databases">
        <title>Whole genome sequence of Sphaerotilus sp. FB-5.</title>
        <authorList>
            <person name="Takeda M."/>
            <person name="Narihara S."/>
            <person name="Akimoto M."/>
            <person name="Akimoto R."/>
            <person name="Nishiyashiki S."/>
            <person name="Murakami T."/>
        </authorList>
    </citation>
    <scope>NUCLEOTIDE SEQUENCE</scope>
    <source>
        <strain evidence="2">FB-5</strain>
    </source>
</reference>
<dbReference type="Proteomes" id="UP001057498">
    <property type="component" value="Chromosome"/>
</dbReference>
<evidence type="ECO:0000256" key="1">
    <source>
        <dbReference type="SAM" id="Phobius"/>
    </source>
</evidence>
<feature type="transmembrane region" description="Helical" evidence="1">
    <location>
        <begin position="61"/>
        <end position="84"/>
    </location>
</feature>
<proteinExistence type="predicted"/>
<name>A0ABM7YSL6_9BURK</name>
<feature type="transmembrane region" description="Helical" evidence="1">
    <location>
        <begin position="159"/>
        <end position="181"/>
    </location>
</feature>
<gene>
    <name evidence="2" type="ORF">CATMQ487_45880</name>
</gene>
<keyword evidence="1" id="KW-0472">Membrane</keyword>
<dbReference type="EMBL" id="AP025730">
    <property type="protein sequence ID" value="BDI07618.1"/>
    <property type="molecule type" value="Genomic_DNA"/>
</dbReference>